<evidence type="ECO:0000256" key="1">
    <source>
        <dbReference type="SAM" id="MobiDB-lite"/>
    </source>
</evidence>
<proteinExistence type="predicted"/>
<keyword evidence="2" id="KW-0812">Transmembrane</keyword>
<organism evidence="3 4">
    <name type="scientific">Aphis craccivora</name>
    <name type="common">Cowpea aphid</name>
    <dbReference type="NCBI Taxonomy" id="307492"/>
    <lineage>
        <taxon>Eukaryota</taxon>
        <taxon>Metazoa</taxon>
        <taxon>Ecdysozoa</taxon>
        <taxon>Arthropoda</taxon>
        <taxon>Hexapoda</taxon>
        <taxon>Insecta</taxon>
        <taxon>Pterygota</taxon>
        <taxon>Neoptera</taxon>
        <taxon>Paraneoptera</taxon>
        <taxon>Hemiptera</taxon>
        <taxon>Sternorrhyncha</taxon>
        <taxon>Aphidomorpha</taxon>
        <taxon>Aphidoidea</taxon>
        <taxon>Aphididae</taxon>
        <taxon>Aphidini</taxon>
        <taxon>Aphis</taxon>
        <taxon>Aphis</taxon>
    </lineage>
</organism>
<reference evidence="3 4" key="1">
    <citation type="submission" date="2019-08" db="EMBL/GenBank/DDBJ databases">
        <title>Whole genome of Aphis craccivora.</title>
        <authorList>
            <person name="Voronova N.V."/>
            <person name="Shulinski R.S."/>
            <person name="Bandarenka Y.V."/>
            <person name="Zhorov D.G."/>
            <person name="Warner D."/>
        </authorList>
    </citation>
    <scope>NUCLEOTIDE SEQUENCE [LARGE SCALE GENOMIC DNA]</scope>
    <source>
        <strain evidence="3">180601</strain>
        <tissue evidence="3">Whole Body</tissue>
    </source>
</reference>
<keyword evidence="2" id="KW-1133">Transmembrane helix</keyword>
<evidence type="ECO:0008006" key="5">
    <source>
        <dbReference type="Google" id="ProtNLM"/>
    </source>
</evidence>
<feature type="region of interest" description="Disordered" evidence="1">
    <location>
        <begin position="1"/>
        <end position="26"/>
    </location>
</feature>
<name>A0A6G0ZI67_APHCR</name>
<dbReference type="Proteomes" id="UP000478052">
    <property type="component" value="Unassembled WGS sequence"/>
</dbReference>
<accession>A0A6G0ZI67</accession>
<keyword evidence="2" id="KW-0472">Membrane</keyword>
<evidence type="ECO:0000313" key="3">
    <source>
        <dbReference type="EMBL" id="KAF0770886.1"/>
    </source>
</evidence>
<dbReference type="EMBL" id="VUJU01000373">
    <property type="protein sequence ID" value="KAF0770886.1"/>
    <property type="molecule type" value="Genomic_DNA"/>
</dbReference>
<dbReference type="AlphaFoldDB" id="A0A6G0ZI67"/>
<evidence type="ECO:0000313" key="4">
    <source>
        <dbReference type="Proteomes" id="UP000478052"/>
    </source>
</evidence>
<dbReference type="OrthoDB" id="6607069at2759"/>
<keyword evidence="4" id="KW-1185">Reference proteome</keyword>
<feature type="transmembrane region" description="Helical" evidence="2">
    <location>
        <begin position="48"/>
        <end position="67"/>
    </location>
</feature>
<comment type="caution">
    <text evidence="3">The sequence shown here is derived from an EMBL/GenBank/DDBJ whole genome shotgun (WGS) entry which is preliminary data.</text>
</comment>
<sequence>MSDAPWMPVSRRLRHSSTARRGCSSDHERPARIIPIVDLLTLRGARRVVVVSFFTAILLGCFFLLYVEGLSCRRRLIGFGKRSSHKFSEFREKKDTTKIFRCTNRKCTVTAKLTANLKQLLSLLKRKATSDLNMKPNKLIRQELHKYPKSERLSHSDVRLSRKSVYEAKRKIFPKIPKSLLEAKAMMFQNKKDFVSNNEPFCFMDSENFEKAAHNAVLEVFENFQVVGYRFHLSQAWFRRIKNNKELNKHYAGKTVVYQWLQSFFGLSYLPSNEVNDGFISPMANAPPNVEHFTNYIVDTFIDENSLFPPHVWAGEPSMDPRG</sequence>
<gene>
    <name evidence="3" type="ORF">FWK35_00002361</name>
</gene>
<protein>
    <recommendedName>
        <fullName evidence="5">MULE domain-containing protein</fullName>
    </recommendedName>
</protein>
<evidence type="ECO:0000256" key="2">
    <source>
        <dbReference type="SAM" id="Phobius"/>
    </source>
</evidence>